<dbReference type="InterPro" id="IPR008538">
    <property type="entry name" value="Uma2"/>
</dbReference>
<dbReference type="RefSeq" id="WP_186280795.1">
    <property type="nucleotide sequence ID" value="NZ_JACMSF010000003.1"/>
</dbReference>
<evidence type="ECO:0000313" key="2">
    <source>
        <dbReference type="EMBL" id="MBC2900895.1"/>
    </source>
</evidence>
<sequence length="230" mass="25131">MGMFEGDCILADSEWEELTWVWERTDVPKGCKVEIIEGLITVTPYSAQAHHGLAERVQRRLYGVVPQAWGIYQRLGLAIPSRLGLYMPDLAVVPEEALRTGDGRFVSASRAELVVEITSKATLSNDRTHKPAGYAAAGVPLYLLVDSLAPGGPTITLYGEPQGGVYRVLWAGRFGDPLVLPRPFDLTLGAGEFEVRSRRHPRTAATTTSTGTEITVDTRIESRANRSPTP</sequence>
<dbReference type="PANTHER" id="PTHR35400:SF3">
    <property type="entry name" value="SLL1072 PROTEIN"/>
    <property type="match status" value="1"/>
</dbReference>
<gene>
    <name evidence="2" type="ORF">H4N64_04605</name>
</gene>
<dbReference type="AlphaFoldDB" id="A0A7X1M9S5"/>
<keyword evidence="2" id="KW-0540">Nuclease</keyword>
<keyword evidence="2" id="KW-0378">Hydrolase</keyword>
<dbReference type="InterPro" id="IPR012296">
    <property type="entry name" value="Nuclease_put_TT1808"/>
</dbReference>
<dbReference type="PANTHER" id="PTHR35400">
    <property type="entry name" value="SLR1083 PROTEIN"/>
    <property type="match status" value="1"/>
</dbReference>
<evidence type="ECO:0000259" key="1">
    <source>
        <dbReference type="Pfam" id="PF05685"/>
    </source>
</evidence>
<reference evidence="2 3" key="1">
    <citation type="submission" date="2020-08" db="EMBL/GenBank/DDBJ databases">
        <title>Streptomyces sp. PSKA01 genome sequencing and assembly.</title>
        <authorList>
            <person name="Mandal S."/>
            <person name="Maiti P.K."/>
            <person name="Das P."/>
        </authorList>
    </citation>
    <scope>NUCLEOTIDE SEQUENCE [LARGE SCALE GENOMIC DNA]</scope>
    <source>
        <strain evidence="2 3">PSKA01</strain>
    </source>
</reference>
<dbReference type="Proteomes" id="UP000584670">
    <property type="component" value="Unassembled WGS sequence"/>
</dbReference>
<dbReference type="SUPFAM" id="SSF52980">
    <property type="entry name" value="Restriction endonuclease-like"/>
    <property type="match status" value="1"/>
</dbReference>
<accession>A0A7X1M9S5</accession>
<dbReference type="Pfam" id="PF05685">
    <property type="entry name" value="Uma2"/>
    <property type="match status" value="1"/>
</dbReference>
<name>A0A7X1M9S5_9ACTN</name>
<dbReference type="InterPro" id="IPR011335">
    <property type="entry name" value="Restrct_endonuc-II-like"/>
</dbReference>
<evidence type="ECO:0000313" key="3">
    <source>
        <dbReference type="Proteomes" id="UP000584670"/>
    </source>
</evidence>
<keyword evidence="3" id="KW-1185">Reference proteome</keyword>
<feature type="domain" description="Putative restriction endonuclease" evidence="1">
    <location>
        <begin position="27"/>
        <end position="184"/>
    </location>
</feature>
<keyword evidence="2" id="KW-0255">Endonuclease</keyword>
<comment type="caution">
    <text evidence="2">The sequence shown here is derived from an EMBL/GenBank/DDBJ whole genome shotgun (WGS) entry which is preliminary data.</text>
</comment>
<dbReference type="CDD" id="cd06260">
    <property type="entry name" value="DUF820-like"/>
    <property type="match status" value="1"/>
</dbReference>
<organism evidence="2 3">
    <name type="scientific">Streptomyces cupreus</name>
    <dbReference type="NCBI Taxonomy" id="2759956"/>
    <lineage>
        <taxon>Bacteria</taxon>
        <taxon>Bacillati</taxon>
        <taxon>Actinomycetota</taxon>
        <taxon>Actinomycetes</taxon>
        <taxon>Kitasatosporales</taxon>
        <taxon>Streptomycetaceae</taxon>
        <taxon>Streptomyces</taxon>
    </lineage>
</organism>
<dbReference type="GO" id="GO:0004519">
    <property type="term" value="F:endonuclease activity"/>
    <property type="evidence" value="ECO:0007669"/>
    <property type="project" value="UniProtKB-KW"/>
</dbReference>
<dbReference type="EMBL" id="JACMSF010000003">
    <property type="protein sequence ID" value="MBC2900895.1"/>
    <property type="molecule type" value="Genomic_DNA"/>
</dbReference>
<dbReference type="Gene3D" id="3.90.1570.10">
    <property type="entry name" value="tt1808, chain A"/>
    <property type="match status" value="1"/>
</dbReference>
<protein>
    <submittedName>
        <fullName evidence="2">Uma2 family endonuclease</fullName>
    </submittedName>
</protein>
<proteinExistence type="predicted"/>